<feature type="transmembrane region" description="Helical" evidence="1">
    <location>
        <begin position="448"/>
        <end position="470"/>
    </location>
</feature>
<dbReference type="RefSeq" id="WP_208057126.1">
    <property type="nucleotide sequence ID" value="NZ_JAGEMK010000013.1"/>
</dbReference>
<feature type="transmembrane region" description="Helical" evidence="1">
    <location>
        <begin position="358"/>
        <end position="381"/>
    </location>
</feature>
<organism evidence="2 3">
    <name type="scientific">Actinotalea soli</name>
    <dbReference type="NCBI Taxonomy" id="2819234"/>
    <lineage>
        <taxon>Bacteria</taxon>
        <taxon>Bacillati</taxon>
        <taxon>Actinomycetota</taxon>
        <taxon>Actinomycetes</taxon>
        <taxon>Micrococcales</taxon>
        <taxon>Cellulomonadaceae</taxon>
        <taxon>Actinotalea</taxon>
    </lineage>
</organism>
<accession>A0A939LY77</accession>
<protein>
    <recommendedName>
        <fullName evidence="4">Polyketide antibiotic transporter</fullName>
    </recommendedName>
</protein>
<feature type="transmembrane region" description="Helical" evidence="1">
    <location>
        <begin position="143"/>
        <end position="167"/>
    </location>
</feature>
<gene>
    <name evidence="2" type="ORF">J4G33_16645</name>
</gene>
<dbReference type="EMBL" id="JAGEMK010000013">
    <property type="protein sequence ID" value="MBO1753437.1"/>
    <property type="molecule type" value="Genomic_DNA"/>
</dbReference>
<feature type="transmembrane region" description="Helical" evidence="1">
    <location>
        <begin position="257"/>
        <end position="278"/>
    </location>
</feature>
<feature type="transmembrane region" description="Helical" evidence="1">
    <location>
        <begin position="103"/>
        <end position="122"/>
    </location>
</feature>
<keyword evidence="3" id="KW-1185">Reference proteome</keyword>
<proteinExistence type="predicted"/>
<reference evidence="2" key="1">
    <citation type="submission" date="2021-03" db="EMBL/GenBank/DDBJ databases">
        <title>Actinotalea soli sp. nov., isolated from soil.</title>
        <authorList>
            <person name="Ping W."/>
            <person name="Zhang J."/>
        </authorList>
    </citation>
    <scope>NUCLEOTIDE SEQUENCE</scope>
    <source>
        <strain evidence="2">BY-33</strain>
    </source>
</reference>
<name>A0A939LY77_9CELL</name>
<feature type="transmembrane region" description="Helical" evidence="1">
    <location>
        <begin position="477"/>
        <end position="495"/>
    </location>
</feature>
<feature type="transmembrane region" description="Helical" evidence="1">
    <location>
        <begin position="179"/>
        <end position="202"/>
    </location>
</feature>
<feature type="transmembrane region" description="Helical" evidence="1">
    <location>
        <begin position="524"/>
        <end position="542"/>
    </location>
</feature>
<dbReference type="Proteomes" id="UP000664209">
    <property type="component" value="Unassembled WGS sequence"/>
</dbReference>
<evidence type="ECO:0000256" key="1">
    <source>
        <dbReference type="SAM" id="Phobius"/>
    </source>
</evidence>
<feature type="transmembrane region" description="Helical" evidence="1">
    <location>
        <begin position="40"/>
        <end position="62"/>
    </location>
</feature>
<feature type="transmembrane region" description="Helical" evidence="1">
    <location>
        <begin position="209"/>
        <end position="227"/>
    </location>
</feature>
<evidence type="ECO:0008006" key="4">
    <source>
        <dbReference type="Google" id="ProtNLM"/>
    </source>
</evidence>
<keyword evidence="1" id="KW-0812">Transmembrane</keyword>
<evidence type="ECO:0000313" key="3">
    <source>
        <dbReference type="Proteomes" id="UP000664209"/>
    </source>
</evidence>
<dbReference type="AlphaFoldDB" id="A0A939LY77"/>
<sequence>MSAVTGAAPARPVAATRGDHGLTGTRRLVRFGLRRDRVRIPAWALGVAGLVGYMGLAIPLAYPDAAARQTRAAIMADPAGALLTGPGYGLADYTFGAMVANELVGMISVAVALMSIFLVVRHTRAEEETGRAELVRAGAVGRYAPLTAALVVAVVANLVVALALVLALSANDLALVDSVAVAVGVATVGLVFTGVAAVTAQLGDHGRSASGTAGAVLGLAYVLRGVGDAQQLGGSASSWASPIGWVQQTRAFVDLRWWPLLLGLGLAVLLIAVAYVLVVRRDVGSGLVASRPGRAGASRGLVRPVGLALRMERVSLVGWGVGLAVFAGLTGSMGQGVVDSFLEQPELAQVFGTSGAQDMLLATLAAFLGFFAMAVAVYAVISVNHLRRDEDEGRTGMVVACGVSRPRWLGSSLAVTAVGAVVLLVVSGLALGLGAGLSTGRAGLAGEFAVAALVHLPLVLCFAGLAALAYAARTGTWGVWLLLVASILVGLYGPILNLPDVVLDAAPFGLVPALPHEALELGPLVAQGAVALALVLLATRAFRRRDLTG</sequence>
<feature type="transmembrane region" description="Helical" evidence="1">
    <location>
        <begin position="316"/>
        <end position="338"/>
    </location>
</feature>
<evidence type="ECO:0000313" key="2">
    <source>
        <dbReference type="EMBL" id="MBO1753437.1"/>
    </source>
</evidence>
<feature type="transmembrane region" description="Helical" evidence="1">
    <location>
        <begin position="413"/>
        <end position="436"/>
    </location>
</feature>
<keyword evidence="1" id="KW-0472">Membrane</keyword>
<keyword evidence="1" id="KW-1133">Transmembrane helix</keyword>
<comment type="caution">
    <text evidence="2">The sequence shown here is derived from an EMBL/GenBank/DDBJ whole genome shotgun (WGS) entry which is preliminary data.</text>
</comment>